<dbReference type="InterPro" id="IPR012779">
    <property type="entry name" value="Peptidase_M1_pepN"/>
</dbReference>
<dbReference type="PANTHER" id="PTHR46322:SF1">
    <property type="entry name" value="PUROMYCIN-SENSITIVE AMINOPEPTIDASE"/>
    <property type="match status" value="1"/>
</dbReference>
<dbReference type="PANTHER" id="PTHR46322">
    <property type="entry name" value="PUROMYCIN-SENSITIVE AMINOPEPTIDASE"/>
    <property type="match status" value="1"/>
</dbReference>
<dbReference type="Gene3D" id="1.10.390.10">
    <property type="entry name" value="Neutral Protease Domain 2"/>
    <property type="match status" value="1"/>
</dbReference>
<accession>A0A356W458</accession>
<dbReference type="InterPro" id="IPR014782">
    <property type="entry name" value="Peptidase_M1_dom"/>
</dbReference>
<dbReference type="GO" id="GO:0008237">
    <property type="term" value="F:metallopeptidase activity"/>
    <property type="evidence" value="ECO:0007669"/>
    <property type="project" value="InterPro"/>
</dbReference>
<dbReference type="InterPro" id="IPR027268">
    <property type="entry name" value="Peptidase_M4/M1_CTD_sf"/>
</dbReference>
<dbReference type="EMBL" id="DOGS01000043">
    <property type="protein sequence ID" value="HBQ47636.1"/>
    <property type="molecule type" value="Genomic_DNA"/>
</dbReference>
<feature type="domain" description="Peptidase M1 membrane alanine aminopeptidase" evidence="1">
    <location>
        <begin position="1"/>
        <end position="42"/>
    </location>
</feature>
<feature type="non-terminal residue" evidence="2">
    <location>
        <position position="42"/>
    </location>
</feature>
<dbReference type="SUPFAM" id="SSF55486">
    <property type="entry name" value="Metalloproteases ('zincins'), catalytic domain"/>
    <property type="match status" value="1"/>
</dbReference>
<feature type="non-terminal residue" evidence="2">
    <location>
        <position position="1"/>
    </location>
</feature>
<dbReference type="Pfam" id="PF01433">
    <property type="entry name" value="Peptidase_M1"/>
    <property type="match status" value="1"/>
</dbReference>
<evidence type="ECO:0000313" key="2">
    <source>
        <dbReference type="EMBL" id="HBQ47636.1"/>
    </source>
</evidence>
<dbReference type="GO" id="GO:0008270">
    <property type="term" value="F:zinc ion binding"/>
    <property type="evidence" value="ECO:0007669"/>
    <property type="project" value="InterPro"/>
</dbReference>
<protein>
    <recommendedName>
        <fullName evidence="1">Peptidase M1 membrane alanine aminopeptidase domain-containing protein</fullName>
    </recommendedName>
</protein>
<dbReference type="AlphaFoldDB" id="A0A356W458"/>
<comment type="caution">
    <text evidence="2">The sequence shown here is derived from an EMBL/GenBank/DDBJ whole genome shotgun (WGS) entry which is preliminary data.</text>
</comment>
<evidence type="ECO:0000259" key="1">
    <source>
        <dbReference type="Pfam" id="PF01433"/>
    </source>
</evidence>
<reference evidence="2 3" key="1">
    <citation type="journal article" date="2018" name="Nat. Biotechnol.">
        <title>A standardized bacterial taxonomy based on genome phylogeny substantially revises the tree of life.</title>
        <authorList>
            <person name="Parks D.H."/>
            <person name="Chuvochina M."/>
            <person name="Waite D.W."/>
            <person name="Rinke C."/>
            <person name="Skarshewski A."/>
            <person name="Chaumeil P.A."/>
            <person name="Hugenholtz P."/>
        </authorList>
    </citation>
    <scope>NUCLEOTIDE SEQUENCE [LARGE SCALE GENOMIC DNA]</scope>
    <source>
        <strain evidence="2">UBA10378</strain>
    </source>
</reference>
<gene>
    <name evidence="2" type="ORF">DD728_01905</name>
</gene>
<name>A0A356W458_9PROT</name>
<organism evidence="2 3">
    <name type="scientific">Hyphomonas atlantica</name>
    <dbReference type="NCBI Taxonomy" id="1280948"/>
    <lineage>
        <taxon>Bacteria</taxon>
        <taxon>Pseudomonadati</taxon>
        <taxon>Pseudomonadota</taxon>
        <taxon>Alphaproteobacteria</taxon>
        <taxon>Hyphomonadales</taxon>
        <taxon>Hyphomonadaceae</taxon>
        <taxon>Hyphomonas</taxon>
    </lineage>
</organism>
<proteinExistence type="predicted"/>
<dbReference type="Proteomes" id="UP000263957">
    <property type="component" value="Unassembled WGS sequence"/>
</dbReference>
<sequence>MENKGLNIFNSAYVLADEASATDADFEAIESIVAHEYFHNWT</sequence>
<evidence type="ECO:0000313" key="3">
    <source>
        <dbReference type="Proteomes" id="UP000263957"/>
    </source>
</evidence>